<evidence type="ECO:0000256" key="1">
    <source>
        <dbReference type="SAM" id="Phobius"/>
    </source>
</evidence>
<dbReference type="AlphaFoldDB" id="A0A564ZAH2"/>
<dbReference type="GO" id="GO:0005261">
    <property type="term" value="F:monoatomic cation channel activity"/>
    <property type="evidence" value="ECO:0007669"/>
    <property type="project" value="TreeGrafter"/>
</dbReference>
<dbReference type="PANTHER" id="PTHR13800:SF1">
    <property type="entry name" value="TRANSIENT RECEPTOR POTENTIAL CATION CHANNEL TRPM"/>
    <property type="match status" value="1"/>
</dbReference>
<dbReference type="Proteomes" id="UP000321570">
    <property type="component" value="Unassembled WGS sequence"/>
</dbReference>
<dbReference type="EMBL" id="CABIJS010000697">
    <property type="protein sequence ID" value="VUZ55794.1"/>
    <property type="molecule type" value="Genomic_DNA"/>
</dbReference>
<sequence length="551" mass="63988">MFGEFNIPDNVQSIEEYAENCYRIGDCTYLGAEYIYPIIMIVYVLLTHVLLLNLLIAMFTKRYSRMEHISKQLWAMQKFGLAKSFARAPPLPFPYVIVWPFYSAFHLIYRTYKNKPQTDTPFCYTIDETQQRQIVNWQKLRSLDYLYRHPEAYSQMRAQVRSGKGGKKDWWIEPDVEEESQEAHIAETGAKLSTELIETRLVGLEMRLAVANFASANLSNQAPPKYALETPSISRDHDKTRIASLEEGGQVINRSQSKCFDTFHMSKLTNFEPEKLQFKQFTYDNHKVTYFNNPQDDITPHSLTRFIPWTEEFPNYEPKMLDNRERFSPDWTTEEMEEGNTKGRKSMVLLKNPTGRTGTAGRGLLPNFGPNSAVVVVFILVENLPKYESNSSEGEVLHRILLRSCPPRKHQLPWFICKHTADCDKLACMQSLFLSYMHSVIDEASKLDSNQTLIYRLIVEELDKCPIRLCHLGELEDWVNCDNAWIDITAICVRITANFRFWDVIPQLFTTTSSKAEWFEVSKLPPVKSSHFSCLAYFLEVYLRNQAQIDV</sequence>
<keyword evidence="1" id="KW-0472">Membrane</keyword>
<evidence type="ECO:0000313" key="2">
    <source>
        <dbReference type="EMBL" id="VUZ55794.1"/>
    </source>
</evidence>
<keyword evidence="3" id="KW-1185">Reference proteome</keyword>
<protein>
    <recommendedName>
        <fullName evidence="4">Ion_trans domain-containing protein</fullName>
    </recommendedName>
</protein>
<reference evidence="2 3" key="1">
    <citation type="submission" date="2019-07" db="EMBL/GenBank/DDBJ databases">
        <authorList>
            <person name="Jastrzebski P J."/>
            <person name="Paukszto L."/>
            <person name="Jastrzebski P J."/>
        </authorList>
    </citation>
    <scope>NUCLEOTIDE SEQUENCE [LARGE SCALE GENOMIC DNA]</scope>
    <source>
        <strain evidence="2 3">WMS-il1</strain>
    </source>
</reference>
<organism evidence="2 3">
    <name type="scientific">Hymenolepis diminuta</name>
    <name type="common">Rat tapeworm</name>
    <dbReference type="NCBI Taxonomy" id="6216"/>
    <lineage>
        <taxon>Eukaryota</taxon>
        <taxon>Metazoa</taxon>
        <taxon>Spiralia</taxon>
        <taxon>Lophotrochozoa</taxon>
        <taxon>Platyhelminthes</taxon>
        <taxon>Cestoda</taxon>
        <taxon>Eucestoda</taxon>
        <taxon>Cyclophyllidea</taxon>
        <taxon>Hymenolepididae</taxon>
        <taxon>Hymenolepis</taxon>
    </lineage>
</organism>
<dbReference type="GO" id="GO:0005886">
    <property type="term" value="C:plasma membrane"/>
    <property type="evidence" value="ECO:0007669"/>
    <property type="project" value="TreeGrafter"/>
</dbReference>
<keyword evidence="1" id="KW-1133">Transmembrane helix</keyword>
<dbReference type="InterPro" id="IPR050927">
    <property type="entry name" value="TRPM"/>
</dbReference>
<dbReference type="PANTHER" id="PTHR13800">
    <property type="entry name" value="TRANSIENT RECEPTOR POTENTIAL CATION CHANNEL, SUBFAMILY M, MEMBER 6"/>
    <property type="match status" value="1"/>
</dbReference>
<evidence type="ECO:0000313" key="3">
    <source>
        <dbReference type="Proteomes" id="UP000321570"/>
    </source>
</evidence>
<feature type="transmembrane region" description="Helical" evidence="1">
    <location>
        <begin position="34"/>
        <end position="56"/>
    </location>
</feature>
<feature type="transmembrane region" description="Helical" evidence="1">
    <location>
        <begin position="91"/>
        <end position="109"/>
    </location>
</feature>
<dbReference type="GO" id="GO:0030001">
    <property type="term" value="P:metal ion transport"/>
    <property type="evidence" value="ECO:0007669"/>
    <property type="project" value="TreeGrafter"/>
</dbReference>
<proteinExistence type="predicted"/>
<accession>A0A564ZAH2</accession>
<gene>
    <name evidence="2" type="ORF">WMSIL1_LOCUS13684</name>
</gene>
<name>A0A564ZAH2_HYMDI</name>
<keyword evidence="1" id="KW-0812">Transmembrane</keyword>
<evidence type="ECO:0008006" key="4">
    <source>
        <dbReference type="Google" id="ProtNLM"/>
    </source>
</evidence>